<dbReference type="GO" id="GO:0000731">
    <property type="term" value="P:DNA synthesis involved in DNA repair"/>
    <property type="evidence" value="ECO:0007669"/>
    <property type="project" value="TreeGrafter"/>
</dbReference>
<dbReference type="EMBL" id="CZVW01000002">
    <property type="protein sequence ID" value="CUS97205.1"/>
    <property type="molecule type" value="Genomic_DNA"/>
</dbReference>
<proteinExistence type="inferred from homology"/>
<dbReference type="PANTHER" id="PTHR32182">
    <property type="entry name" value="DNA REPLICATION AND REPAIR PROTEIN RECF"/>
    <property type="match status" value="1"/>
</dbReference>
<evidence type="ECO:0000256" key="4">
    <source>
        <dbReference type="ARBA" id="ARBA00022490"/>
    </source>
</evidence>
<dbReference type="PANTHER" id="PTHR32182:SF0">
    <property type="entry name" value="DNA REPLICATION AND REPAIR PROTEIN RECF"/>
    <property type="match status" value="1"/>
</dbReference>
<evidence type="ECO:0000256" key="3">
    <source>
        <dbReference type="ARBA" id="ARBA00020170"/>
    </source>
</evidence>
<comment type="similarity">
    <text evidence="2 9 10">Belongs to the RecF family.</text>
</comment>
<keyword evidence="6 9" id="KW-0547">Nucleotide-binding</keyword>
<feature type="domain" description="RecF/RecN/SMC N-terminal" evidence="11">
    <location>
        <begin position="3"/>
        <end position="365"/>
    </location>
</feature>
<keyword evidence="4 9" id="KW-0963">Cytoplasm</keyword>
<feature type="binding site" evidence="9">
    <location>
        <begin position="30"/>
        <end position="37"/>
    </location>
    <ligand>
        <name>ATP</name>
        <dbReference type="ChEBI" id="CHEBI:30616"/>
    </ligand>
</feature>
<dbReference type="GO" id="GO:0005737">
    <property type="term" value="C:cytoplasm"/>
    <property type="evidence" value="ECO:0007669"/>
    <property type="project" value="UniProtKB-SubCell"/>
</dbReference>
<dbReference type="InterPro" id="IPR001238">
    <property type="entry name" value="DNA-binding_RecF"/>
</dbReference>
<evidence type="ECO:0000313" key="13">
    <source>
        <dbReference type="Proteomes" id="UP000199197"/>
    </source>
</evidence>
<accession>A0A0P1MNN4</accession>
<dbReference type="GO" id="GO:0005524">
    <property type="term" value="F:ATP binding"/>
    <property type="evidence" value="ECO:0007669"/>
    <property type="project" value="UniProtKB-UniRule"/>
</dbReference>
<evidence type="ECO:0000256" key="10">
    <source>
        <dbReference type="RuleBase" id="RU000578"/>
    </source>
</evidence>
<keyword evidence="13" id="KW-1185">Reference proteome</keyword>
<dbReference type="InterPro" id="IPR042174">
    <property type="entry name" value="RecF_2"/>
</dbReference>
<keyword evidence="9 10" id="KW-0234">DNA repair</keyword>
<keyword evidence="8 9" id="KW-0238">DNA-binding</keyword>
<dbReference type="RefSeq" id="WP_092347246.1">
    <property type="nucleotide sequence ID" value="NZ_CZVW01000002.1"/>
</dbReference>
<evidence type="ECO:0000256" key="9">
    <source>
        <dbReference type="HAMAP-Rule" id="MF_00365"/>
    </source>
</evidence>
<dbReference type="Pfam" id="PF02463">
    <property type="entry name" value="SMC_N"/>
    <property type="match status" value="1"/>
</dbReference>
<comment type="subcellular location">
    <subcellularLocation>
        <location evidence="1 9 10">Cytoplasm</location>
    </subcellularLocation>
</comment>
<dbReference type="InterPro" id="IPR018078">
    <property type="entry name" value="DNA-binding_RecF_CS"/>
</dbReference>
<keyword evidence="9 10" id="KW-0742">SOS response</keyword>
<dbReference type="InterPro" id="IPR003395">
    <property type="entry name" value="RecF/RecN/SMC_N"/>
</dbReference>
<evidence type="ECO:0000256" key="8">
    <source>
        <dbReference type="ARBA" id="ARBA00023125"/>
    </source>
</evidence>
<dbReference type="SUPFAM" id="SSF52540">
    <property type="entry name" value="P-loop containing nucleoside triphosphate hydrolases"/>
    <property type="match status" value="1"/>
</dbReference>
<dbReference type="Proteomes" id="UP000199197">
    <property type="component" value="Unassembled WGS sequence"/>
</dbReference>
<reference evidence="13" key="1">
    <citation type="submission" date="2015-11" db="EMBL/GenBank/DDBJ databases">
        <authorList>
            <person name="Varghese N."/>
        </authorList>
    </citation>
    <scope>NUCLEOTIDE SEQUENCE [LARGE SCALE GENOMIC DNA]</scope>
    <source>
        <strain evidence="13">JGI-23</strain>
    </source>
</reference>
<evidence type="ECO:0000259" key="11">
    <source>
        <dbReference type="Pfam" id="PF02463"/>
    </source>
</evidence>
<protein>
    <recommendedName>
        <fullName evidence="3 9">DNA replication and repair protein RecF</fullName>
    </recommendedName>
</protein>
<dbReference type="Gene3D" id="1.20.1050.90">
    <property type="entry name" value="RecF/RecN/SMC, N-terminal domain"/>
    <property type="match status" value="1"/>
</dbReference>
<dbReference type="InterPro" id="IPR027417">
    <property type="entry name" value="P-loop_NTPase"/>
</dbReference>
<dbReference type="HAMAP" id="MF_00365">
    <property type="entry name" value="RecF"/>
    <property type="match status" value="1"/>
</dbReference>
<evidence type="ECO:0000313" key="12">
    <source>
        <dbReference type="EMBL" id="CUS97205.1"/>
    </source>
</evidence>
<keyword evidence="5 9" id="KW-0235">DNA replication</keyword>
<comment type="function">
    <text evidence="9 10">The RecF protein is involved in DNA metabolism; it is required for DNA replication and normal SOS inducibility. RecF binds preferentially to single-stranded, linear DNA. It also seems to bind ATP.</text>
</comment>
<gene>
    <name evidence="9" type="primary">recF</name>
    <name evidence="12" type="ORF">JGI23_00259</name>
</gene>
<dbReference type="PROSITE" id="PS00618">
    <property type="entry name" value="RECF_2"/>
    <property type="match status" value="1"/>
</dbReference>
<dbReference type="GO" id="GO:0009432">
    <property type="term" value="P:SOS response"/>
    <property type="evidence" value="ECO:0007669"/>
    <property type="project" value="UniProtKB-UniRule"/>
</dbReference>
<evidence type="ECO:0000256" key="2">
    <source>
        <dbReference type="ARBA" id="ARBA00008016"/>
    </source>
</evidence>
<evidence type="ECO:0000256" key="6">
    <source>
        <dbReference type="ARBA" id="ARBA00022741"/>
    </source>
</evidence>
<dbReference type="AlphaFoldDB" id="A0A0P1MNN4"/>
<evidence type="ECO:0000256" key="1">
    <source>
        <dbReference type="ARBA" id="ARBA00004496"/>
    </source>
</evidence>
<dbReference type="NCBIfam" id="TIGR00611">
    <property type="entry name" value="recf"/>
    <property type="match status" value="1"/>
</dbReference>
<evidence type="ECO:0000256" key="5">
    <source>
        <dbReference type="ARBA" id="ARBA00022705"/>
    </source>
</evidence>
<dbReference type="GO" id="GO:0006302">
    <property type="term" value="P:double-strand break repair"/>
    <property type="evidence" value="ECO:0007669"/>
    <property type="project" value="TreeGrafter"/>
</dbReference>
<evidence type="ECO:0000256" key="7">
    <source>
        <dbReference type="ARBA" id="ARBA00022840"/>
    </source>
</evidence>
<dbReference type="GO" id="GO:0003697">
    <property type="term" value="F:single-stranded DNA binding"/>
    <property type="evidence" value="ECO:0007669"/>
    <property type="project" value="UniProtKB-UniRule"/>
</dbReference>
<organism evidence="12 13">
    <name type="scientific">Candidatus Chryseopegocella kryptomonas</name>
    <dbReference type="NCBI Taxonomy" id="1633643"/>
    <lineage>
        <taxon>Bacteria</taxon>
        <taxon>Pseudomonadati</taxon>
        <taxon>Candidatus Kryptoniota</taxon>
        <taxon>Candidatus Chryseopegocella</taxon>
    </lineage>
</organism>
<keyword evidence="9 10" id="KW-0227">DNA damage</keyword>
<dbReference type="GO" id="GO:0006260">
    <property type="term" value="P:DNA replication"/>
    <property type="evidence" value="ECO:0007669"/>
    <property type="project" value="UniProtKB-UniRule"/>
</dbReference>
<keyword evidence="7 9" id="KW-0067">ATP-binding</keyword>
<dbReference type="Gene3D" id="3.40.50.300">
    <property type="entry name" value="P-loop containing nucleotide triphosphate hydrolases"/>
    <property type="match status" value="1"/>
</dbReference>
<name>A0A0P1MNN4_9BACT</name>
<dbReference type="OrthoDB" id="9803889at2"/>
<sequence length="376" mass="43527">MILKTIEIKNFRNHIHTQIEFSENLNLIVGGNAQGKTSILEAISYLCLTKSFNASSDSYVLNFNSKFFEVLGKFEFDNGHEAIVRVSFENGQGKKIFLNKEPVEKFSILISKFPIVILSPRSKETAQGSPEERRKFFDLTIAQVSSVYTDELIDYKKILKQRNKILNAIANDEIKFEQGIDLLEVWDETFVNYASRIILRRKKFISEFIGFFKNAYSKFNEVEEPEIEYVTQIDIKKSEDFETLKGNFREILLRSRNEEIKRGITLVGPHRDEFVFKINGRELRRFASQGQVKTFLVALTIAKFFYLKEKKIEKPIILLDDVFAELDIERTEKLLSIVGNIGQSFITATDSETIKKFEEKFKVKKFIVNSGVVKDA</sequence>